<feature type="compositionally biased region" description="Basic and acidic residues" evidence="1">
    <location>
        <begin position="104"/>
        <end position="130"/>
    </location>
</feature>
<feature type="region of interest" description="Disordered" evidence="1">
    <location>
        <begin position="68"/>
        <end position="230"/>
    </location>
</feature>
<reference evidence="2 3" key="1">
    <citation type="submission" date="2024-06" db="EMBL/GenBank/DDBJ databases">
        <title>A chromosome level genome sequence of Diviner's sage (Salvia divinorum).</title>
        <authorList>
            <person name="Ford S.A."/>
            <person name="Ro D.-K."/>
            <person name="Ness R.W."/>
            <person name="Phillips M.A."/>
        </authorList>
    </citation>
    <scope>NUCLEOTIDE SEQUENCE [LARGE SCALE GENOMIC DNA]</scope>
    <source>
        <strain evidence="2">SAF-2024a</strain>
        <tissue evidence="2">Leaf</tissue>
    </source>
</reference>
<evidence type="ECO:0000256" key="1">
    <source>
        <dbReference type="SAM" id="MobiDB-lite"/>
    </source>
</evidence>
<feature type="region of interest" description="Disordered" evidence="1">
    <location>
        <begin position="1"/>
        <end position="28"/>
    </location>
</feature>
<organism evidence="2 3">
    <name type="scientific">Salvia divinorum</name>
    <name type="common">Maria pastora</name>
    <name type="synonym">Diviner's sage</name>
    <dbReference type="NCBI Taxonomy" id="28513"/>
    <lineage>
        <taxon>Eukaryota</taxon>
        <taxon>Viridiplantae</taxon>
        <taxon>Streptophyta</taxon>
        <taxon>Embryophyta</taxon>
        <taxon>Tracheophyta</taxon>
        <taxon>Spermatophyta</taxon>
        <taxon>Magnoliopsida</taxon>
        <taxon>eudicotyledons</taxon>
        <taxon>Gunneridae</taxon>
        <taxon>Pentapetalae</taxon>
        <taxon>asterids</taxon>
        <taxon>lamiids</taxon>
        <taxon>Lamiales</taxon>
        <taxon>Lamiaceae</taxon>
        <taxon>Nepetoideae</taxon>
        <taxon>Mentheae</taxon>
        <taxon>Salviinae</taxon>
        <taxon>Salvia</taxon>
        <taxon>Salvia subgen. Calosphace</taxon>
    </lineage>
</organism>
<dbReference type="PANTHER" id="PTHR35132:SF1">
    <property type="entry name" value="SERINE_ARGININE REPETITIVE MATRIX-LIKE PROTEIN"/>
    <property type="match status" value="1"/>
</dbReference>
<evidence type="ECO:0000313" key="3">
    <source>
        <dbReference type="Proteomes" id="UP001567538"/>
    </source>
</evidence>
<comment type="caution">
    <text evidence="2">The sequence shown here is derived from an EMBL/GenBank/DDBJ whole genome shotgun (WGS) entry which is preliminary data.</text>
</comment>
<dbReference type="EMBL" id="JBEAFC010000011">
    <property type="protein sequence ID" value="KAL1537294.1"/>
    <property type="molecule type" value="Genomic_DNA"/>
</dbReference>
<evidence type="ECO:0000313" key="2">
    <source>
        <dbReference type="EMBL" id="KAL1537294.1"/>
    </source>
</evidence>
<feature type="compositionally biased region" description="Basic and acidic residues" evidence="1">
    <location>
        <begin position="218"/>
        <end position="230"/>
    </location>
</feature>
<dbReference type="Proteomes" id="UP001567538">
    <property type="component" value="Unassembled WGS sequence"/>
</dbReference>
<accession>A0ABD1G2A0</accession>
<sequence>MEDPQPLPRILPPCGSGRRSCGDSNSSPEFEFWMVRNPSLPPPNLLSADELFSGGVLLPLQNLNLAPQREADASGSDRVTGPEAEPESSAAELTANSALTSSKRWRDIFRRSEKKSGEAAQSVKEKDSRRREKKSGGGGGGASSAELNINIWPFSRSRSAGNGGNRPRAAAIRKVSSAPCSRSNSRGESKSRKPPSSPGRAGVHLGRSSPVWQVRRGSAAEKKRSEGVENRRRVPIAGGAKARVLSLNVPVCMSYRQHFSCKSDEFTTAGVIVVDGGGGGAVAGGEGTRGSGSNLFSFRSIFTKKVY</sequence>
<keyword evidence="3" id="KW-1185">Reference proteome</keyword>
<name>A0ABD1G2A0_SALDI</name>
<gene>
    <name evidence="2" type="ORF">AAHA92_29825</name>
</gene>
<protein>
    <submittedName>
        <fullName evidence="2">Uncharacterized protein</fullName>
    </submittedName>
</protein>
<dbReference type="AlphaFoldDB" id="A0ABD1G2A0"/>
<feature type="compositionally biased region" description="Pro residues" evidence="1">
    <location>
        <begin position="1"/>
        <end position="11"/>
    </location>
</feature>
<dbReference type="PANTHER" id="PTHR35132">
    <property type="entry name" value="SERINE/ARGININE REPETITIVE MATRIX-LIKE PROTEIN"/>
    <property type="match status" value="1"/>
</dbReference>
<feature type="compositionally biased region" description="Low complexity" evidence="1">
    <location>
        <begin position="155"/>
        <end position="170"/>
    </location>
</feature>
<proteinExistence type="predicted"/>